<keyword evidence="6" id="KW-0325">Glycoprotein</keyword>
<evidence type="ECO:0000256" key="2">
    <source>
        <dbReference type="ARBA" id="ARBA00022729"/>
    </source>
</evidence>
<proteinExistence type="evidence at transcript level"/>
<evidence type="ECO:0000313" key="11">
    <source>
        <dbReference type="EMBL" id="ALX00053.1"/>
    </source>
</evidence>
<evidence type="ECO:0000256" key="9">
    <source>
        <dbReference type="SAM" id="SignalP"/>
    </source>
</evidence>
<reference evidence="11" key="2">
    <citation type="submission" date="2015-12" db="EMBL/GenBank/DDBJ databases">
        <authorList>
            <person name="Shamseldin A."/>
            <person name="Moawad H."/>
            <person name="Abd El-Rahim W.M."/>
            <person name="Sadowsky M.J."/>
        </authorList>
    </citation>
    <scope>NUCLEOTIDE SEQUENCE</scope>
</reference>
<dbReference type="InterPro" id="IPR029058">
    <property type="entry name" value="AB_hydrolase_fold"/>
</dbReference>
<reference evidence="11" key="1">
    <citation type="journal article" date="2015" name="BMC Genomics">
        <title>Combining RNA-seq and proteomic profiling to identify seminal fluid proteins in the migratory grasshopper Melanoplus sanguinipes (F).</title>
        <authorList>
            <person name="Bonilla M.L."/>
            <person name="Todd C."/>
            <person name="Erlandson M."/>
            <person name="Andres J."/>
        </authorList>
    </citation>
    <scope>NUCLEOTIDE SEQUENCE</scope>
</reference>
<keyword evidence="4 7" id="KW-0442">Lipid degradation</keyword>
<dbReference type="Pfam" id="PF00561">
    <property type="entry name" value="Abhydrolase_1"/>
    <property type="match status" value="1"/>
</dbReference>
<feature type="domain" description="AB hydrolase-1" evidence="10">
    <location>
        <begin position="73"/>
        <end position="190"/>
    </location>
</feature>
<dbReference type="PANTHER" id="PTHR11005">
    <property type="entry name" value="LYSOSOMAL ACID LIPASE-RELATED"/>
    <property type="match status" value="1"/>
</dbReference>
<name>A0A0U4BCI4_MELSA</name>
<feature type="active site" description="Charge relay system" evidence="8">
    <location>
        <position position="340"/>
    </location>
</feature>
<keyword evidence="2 9" id="KW-0732">Signal</keyword>
<organism evidence="11">
    <name type="scientific">Melanoplus sanguinipes</name>
    <name type="common">Migratory grasshopper</name>
    <dbReference type="NCBI Taxonomy" id="65742"/>
    <lineage>
        <taxon>Eukaryota</taxon>
        <taxon>Metazoa</taxon>
        <taxon>Ecdysozoa</taxon>
        <taxon>Arthropoda</taxon>
        <taxon>Hexapoda</taxon>
        <taxon>Insecta</taxon>
        <taxon>Pterygota</taxon>
        <taxon>Neoptera</taxon>
        <taxon>Polyneoptera</taxon>
        <taxon>Orthoptera</taxon>
        <taxon>Caelifera</taxon>
        <taxon>Acrididea</taxon>
        <taxon>Acridomorpha</taxon>
        <taxon>Acridoidea</taxon>
        <taxon>Acrididae</taxon>
        <taxon>Melanoplinae</taxon>
        <taxon>Melanoplini</taxon>
        <taxon>Melanoplus</taxon>
    </lineage>
</organism>
<dbReference type="InterPro" id="IPR025483">
    <property type="entry name" value="Lipase_euk"/>
</dbReference>
<dbReference type="EMBL" id="KU218673">
    <property type="protein sequence ID" value="ALX00053.1"/>
    <property type="molecule type" value="mRNA"/>
</dbReference>
<dbReference type="FunFam" id="3.40.50.1820:FF:000057">
    <property type="entry name" value="Lipase"/>
    <property type="match status" value="1"/>
</dbReference>
<dbReference type="AlphaFoldDB" id="A0A0U4BCI4"/>
<dbReference type="GO" id="GO:0016788">
    <property type="term" value="F:hydrolase activity, acting on ester bonds"/>
    <property type="evidence" value="ECO:0007669"/>
    <property type="project" value="InterPro"/>
</dbReference>
<dbReference type="Gene3D" id="3.40.50.1820">
    <property type="entry name" value="alpha/beta hydrolase"/>
    <property type="match status" value="1"/>
</dbReference>
<evidence type="ECO:0000256" key="4">
    <source>
        <dbReference type="ARBA" id="ARBA00022963"/>
    </source>
</evidence>
<dbReference type="InterPro" id="IPR000073">
    <property type="entry name" value="AB_hydrolase_1"/>
</dbReference>
<sequence>MRTLLLPLLLAAAAAAADAAGPDPLLCATAEEVARAAGYAMEAQSVRAADGYVLQLHRLRARGRGRPRAAGQPVLLLHGLFCASDLWLLRGPGAALGYLLVDDGYDVWLMNFRGNRYSSKHERLNSTNPAFWKFSWHEMAMWDLPAAVDHVLATTGWRQLQVVGHSMGNSVLLAMLATRPQYARKVALGSLLAPVAYIHRLRLPFSRTLLSDWGRIHSFLQRSGVYSIPATTNSSCSLFQQVCGDQKPTQDFCFRFVQSIYGWDPQGLNKTALPFYLSHLLAGVSVDTVAHFMQIVKSGRFEAMDRGPEENLRRYGSTTPPTYRLNGIDAPLALYYADNDYELHPKGVMQLAQELRNVVSISRVPDTAFNHVDFLLHEQVHSLLYSTVMTLMRQFRHNKTRNVSP</sequence>
<evidence type="ECO:0000256" key="6">
    <source>
        <dbReference type="ARBA" id="ARBA00023180"/>
    </source>
</evidence>
<protein>
    <recommendedName>
        <fullName evidence="7">Lipase</fullName>
    </recommendedName>
</protein>
<evidence type="ECO:0000259" key="10">
    <source>
        <dbReference type="Pfam" id="PF00561"/>
    </source>
</evidence>
<feature type="chain" id="PRO_5006847050" description="Lipase" evidence="9">
    <location>
        <begin position="20"/>
        <end position="405"/>
    </location>
</feature>
<accession>A0A0U4BCI4</accession>
<dbReference type="PIRSF" id="PIRSF000862">
    <property type="entry name" value="Steryl_ester_lip"/>
    <property type="match status" value="1"/>
</dbReference>
<comment type="similarity">
    <text evidence="1 7">Belongs to the AB hydrolase superfamily. Lipase family.</text>
</comment>
<feature type="active site" description="Nucleophile" evidence="8">
    <location>
        <position position="166"/>
    </location>
</feature>
<evidence type="ECO:0000256" key="5">
    <source>
        <dbReference type="ARBA" id="ARBA00023098"/>
    </source>
</evidence>
<dbReference type="SUPFAM" id="SSF53474">
    <property type="entry name" value="alpha/beta-Hydrolases"/>
    <property type="match status" value="1"/>
</dbReference>
<evidence type="ECO:0000256" key="8">
    <source>
        <dbReference type="PIRSR" id="PIRSR000862-1"/>
    </source>
</evidence>
<keyword evidence="5" id="KW-0443">Lipid metabolism</keyword>
<evidence type="ECO:0000256" key="7">
    <source>
        <dbReference type="PIRNR" id="PIRNR000862"/>
    </source>
</evidence>
<evidence type="ECO:0000256" key="1">
    <source>
        <dbReference type="ARBA" id="ARBA00010701"/>
    </source>
</evidence>
<dbReference type="GO" id="GO:0016042">
    <property type="term" value="P:lipid catabolic process"/>
    <property type="evidence" value="ECO:0007669"/>
    <property type="project" value="UniProtKB-KW"/>
</dbReference>
<keyword evidence="3 7" id="KW-0378">Hydrolase</keyword>
<evidence type="ECO:0000256" key="3">
    <source>
        <dbReference type="ARBA" id="ARBA00022801"/>
    </source>
</evidence>
<feature type="active site" description="Charge relay system" evidence="8">
    <location>
        <position position="371"/>
    </location>
</feature>
<feature type="signal peptide" evidence="9">
    <location>
        <begin position="1"/>
        <end position="19"/>
    </location>
</feature>